<dbReference type="Gene3D" id="2.60.40.10">
    <property type="entry name" value="Immunoglobulins"/>
    <property type="match status" value="1"/>
</dbReference>
<dbReference type="KEGG" id="dfe:Dfer_1700"/>
<keyword evidence="3" id="KW-1185">Reference proteome</keyword>
<dbReference type="Pfam" id="PF18911">
    <property type="entry name" value="PKD_4"/>
    <property type="match status" value="1"/>
</dbReference>
<evidence type="ECO:0000259" key="1">
    <source>
        <dbReference type="PROSITE" id="PS50093"/>
    </source>
</evidence>
<gene>
    <name evidence="2" type="ordered locus">Dfer_1700</name>
</gene>
<dbReference type="InterPro" id="IPR000601">
    <property type="entry name" value="PKD_dom"/>
</dbReference>
<feature type="domain" description="PKD" evidence="1">
    <location>
        <begin position="362"/>
        <end position="415"/>
    </location>
</feature>
<dbReference type="eggNOG" id="COG3291">
    <property type="taxonomic scope" value="Bacteria"/>
</dbReference>
<dbReference type="InterPro" id="IPR035986">
    <property type="entry name" value="PKD_dom_sf"/>
</dbReference>
<dbReference type="STRING" id="471854.Dfer_1700"/>
<protein>
    <submittedName>
        <fullName evidence="2">PKD domain containing protein</fullName>
    </submittedName>
</protein>
<dbReference type="CDD" id="cd00146">
    <property type="entry name" value="PKD"/>
    <property type="match status" value="1"/>
</dbReference>
<sequence>MNMNPKQKALIPTLRLNSLLVGFLLMAGMPAIAETIHRKARATLTPVEMNKEDTLKFTLANGKVRTMVLKEISSDIIITNLGKLRADQPGGATLYHFTCQVLVDGHFMKMERYVGSQESFFEPYVINGMRVWFDGVNTIGQIIKDEHGGKSSESVPKKHARFAVTDMTMRIAPSRLYPMFPMTENQLRISDSYNGDDCWMGAYDGFELHGGLDLNKPAGTPHFTPFPIDDHYFVFSLDKGDNNNRWRGIHTWENGDRWSIQNHHMLNLRVPEHTPIKAGAYYSDGSGVHVGDHNHSHFVFRVKTKESDTEILLDPWILFWQTFEDNRERAGETKAIAAPSSPGKTGQQLAFNGEKSRNAYRGSGRELLYYWTFGDGGISIDKNPKHVFTKPGIYPVTLLVDDGVSRSSITQHITIDGEGQKPSANASLALASDDDPSFRIRPAHIMDVYATGRALIPNTMHFLARETRPQPEAKTVMLVNAGDGTLGKINVPKVEYLQGKDWLSLQSEGQGNDQKIQVSVNGSGLLPGVYAARVRVEAPGSLNAVQSFTVNLTIPTYPPAHNETGNLKREIVDNADARESRFYCTPYFWVGPQFKRWKEKGFRDMYLTNGSRAAAGEFARFRPDLAAGTYEVAFSEQTPFDPQRRATVGEKKHPVDGRLNAVPRFKVRVHSKNGTEEIWVKPTESLSIGKFEFWEGMDGYVDILSEGSEGQVLVDAIIFRKAAQ</sequence>
<dbReference type="SUPFAM" id="SSF49299">
    <property type="entry name" value="PKD domain"/>
    <property type="match status" value="1"/>
</dbReference>
<organism evidence="2 3">
    <name type="scientific">Dyadobacter fermentans (strain ATCC 700827 / DSM 18053 / CIP 107007 / KCTC 52180 / NS114)</name>
    <dbReference type="NCBI Taxonomy" id="471854"/>
    <lineage>
        <taxon>Bacteria</taxon>
        <taxon>Pseudomonadati</taxon>
        <taxon>Bacteroidota</taxon>
        <taxon>Cytophagia</taxon>
        <taxon>Cytophagales</taxon>
        <taxon>Spirosomataceae</taxon>
        <taxon>Dyadobacter</taxon>
    </lineage>
</organism>
<name>C6VTJ8_DYAFD</name>
<reference evidence="2 3" key="1">
    <citation type="journal article" date="2009" name="Stand. Genomic Sci.">
        <title>Complete genome sequence of Dyadobacter fermentans type strain (NS114).</title>
        <authorList>
            <person name="Lang E."/>
            <person name="Lapidus A."/>
            <person name="Chertkov O."/>
            <person name="Brettin T."/>
            <person name="Detter J.C."/>
            <person name="Han C."/>
            <person name="Copeland A."/>
            <person name="Glavina Del Rio T."/>
            <person name="Nolan M."/>
            <person name="Chen F."/>
            <person name="Lucas S."/>
            <person name="Tice H."/>
            <person name="Cheng J.F."/>
            <person name="Land M."/>
            <person name="Hauser L."/>
            <person name="Chang Y.J."/>
            <person name="Jeffries C.D."/>
            <person name="Kopitz M."/>
            <person name="Bruce D."/>
            <person name="Goodwin L."/>
            <person name="Pitluck S."/>
            <person name="Ovchinnikova G."/>
            <person name="Pati A."/>
            <person name="Ivanova N."/>
            <person name="Mavrommatis K."/>
            <person name="Chen A."/>
            <person name="Palaniappan K."/>
            <person name="Chain P."/>
            <person name="Bristow J."/>
            <person name="Eisen J.A."/>
            <person name="Markowitz V."/>
            <person name="Hugenholtz P."/>
            <person name="Goker M."/>
            <person name="Rohde M."/>
            <person name="Kyrpides N.C."/>
            <person name="Klenk H.P."/>
        </authorList>
    </citation>
    <scope>NUCLEOTIDE SEQUENCE [LARGE SCALE GENOMIC DNA]</scope>
    <source>
        <strain evidence="3">ATCC 700827 / DSM 18053 / CIP 107007 / KCTC 52180 / NS114</strain>
    </source>
</reference>
<accession>C6VTJ8</accession>
<dbReference type="HOGENOM" id="CLU_382080_0_0_10"/>
<evidence type="ECO:0000313" key="3">
    <source>
        <dbReference type="Proteomes" id="UP000002011"/>
    </source>
</evidence>
<evidence type="ECO:0000313" key="2">
    <source>
        <dbReference type="EMBL" id="ACT92941.1"/>
    </source>
</evidence>
<dbReference type="PROSITE" id="PS50093">
    <property type="entry name" value="PKD"/>
    <property type="match status" value="1"/>
</dbReference>
<dbReference type="Proteomes" id="UP000002011">
    <property type="component" value="Chromosome"/>
</dbReference>
<dbReference type="InterPro" id="IPR022409">
    <property type="entry name" value="PKD/Chitinase_dom"/>
</dbReference>
<dbReference type="SMART" id="SM00089">
    <property type="entry name" value="PKD"/>
    <property type="match status" value="1"/>
</dbReference>
<dbReference type="InterPro" id="IPR013783">
    <property type="entry name" value="Ig-like_fold"/>
</dbReference>
<dbReference type="OrthoDB" id="3965347at2"/>
<dbReference type="AlphaFoldDB" id="C6VTJ8"/>
<proteinExistence type="predicted"/>
<dbReference type="EMBL" id="CP001619">
    <property type="protein sequence ID" value="ACT92941.1"/>
    <property type="molecule type" value="Genomic_DNA"/>
</dbReference>